<dbReference type="InParanoid" id="A0A0C3KC24"/>
<dbReference type="HOGENOM" id="CLU_811620_0_0_1"/>
<feature type="region of interest" description="Disordered" evidence="1">
    <location>
        <begin position="1"/>
        <end position="20"/>
    </location>
</feature>
<organism evidence="2 3">
    <name type="scientific">Pisolithus tinctorius Marx 270</name>
    <dbReference type="NCBI Taxonomy" id="870435"/>
    <lineage>
        <taxon>Eukaryota</taxon>
        <taxon>Fungi</taxon>
        <taxon>Dikarya</taxon>
        <taxon>Basidiomycota</taxon>
        <taxon>Agaricomycotina</taxon>
        <taxon>Agaricomycetes</taxon>
        <taxon>Agaricomycetidae</taxon>
        <taxon>Boletales</taxon>
        <taxon>Sclerodermatineae</taxon>
        <taxon>Pisolithaceae</taxon>
        <taxon>Pisolithus</taxon>
    </lineage>
</organism>
<feature type="compositionally biased region" description="Polar residues" evidence="1">
    <location>
        <begin position="1"/>
        <end position="13"/>
    </location>
</feature>
<keyword evidence="3" id="KW-1185">Reference proteome</keyword>
<gene>
    <name evidence="2" type="ORF">M404DRAFT_998585</name>
</gene>
<accession>A0A0C3KC24</accession>
<sequence>MAASIQTTRTVASELSIAPAHADSRQSLALDGTLGSPSSPSIISGQGLPPSQQYQQETNEAGESTSTSDNVTHSTGNSPGGTRLRSLFNTTTHSRSTSSVNSQQSSHSMRSVEIAHWTNSFVHYTPIPPPRQKPPPIIYQPIGPEPPLIPPLTLGSSISDCLLPEESPVFQPLPDIPELPGLEFPWMVNVADRLEGVDTQLKSFEGAYSSPSTIHEHADVLDDDFRSSTSTSSDTDDPQTDNPPESIMSPMDLPATGRLPSERILEMGDGPMPTNEQSPEDPPAMLASSTVKPHNIPQRHKKPATLRDWINKTKPGELFVGAWADLPVVPGTPRPPWAGIQHSDIVPDPCDHESFITTSEYGGGFVCCRCRNSS</sequence>
<reference evidence="3" key="2">
    <citation type="submission" date="2015-01" db="EMBL/GenBank/DDBJ databases">
        <title>Evolutionary Origins and Diversification of the Mycorrhizal Mutualists.</title>
        <authorList>
            <consortium name="DOE Joint Genome Institute"/>
            <consortium name="Mycorrhizal Genomics Consortium"/>
            <person name="Kohler A."/>
            <person name="Kuo A."/>
            <person name="Nagy L.G."/>
            <person name="Floudas D."/>
            <person name="Copeland A."/>
            <person name="Barry K.W."/>
            <person name="Cichocki N."/>
            <person name="Veneault-Fourrey C."/>
            <person name="LaButti K."/>
            <person name="Lindquist E.A."/>
            <person name="Lipzen A."/>
            <person name="Lundell T."/>
            <person name="Morin E."/>
            <person name="Murat C."/>
            <person name="Riley R."/>
            <person name="Ohm R."/>
            <person name="Sun H."/>
            <person name="Tunlid A."/>
            <person name="Henrissat B."/>
            <person name="Grigoriev I.V."/>
            <person name="Hibbett D.S."/>
            <person name="Martin F."/>
        </authorList>
    </citation>
    <scope>NUCLEOTIDE SEQUENCE [LARGE SCALE GENOMIC DNA]</scope>
    <source>
        <strain evidence="3">Marx 270</strain>
    </source>
</reference>
<evidence type="ECO:0000313" key="3">
    <source>
        <dbReference type="Proteomes" id="UP000054217"/>
    </source>
</evidence>
<feature type="region of interest" description="Disordered" evidence="1">
    <location>
        <begin position="224"/>
        <end position="301"/>
    </location>
</feature>
<proteinExistence type="predicted"/>
<protein>
    <submittedName>
        <fullName evidence="2">Uncharacterized protein</fullName>
    </submittedName>
</protein>
<dbReference type="OrthoDB" id="10600314at2759"/>
<dbReference type="EMBL" id="KN831961">
    <property type="protein sequence ID" value="KIO07182.1"/>
    <property type="molecule type" value="Genomic_DNA"/>
</dbReference>
<dbReference type="AlphaFoldDB" id="A0A0C3KC24"/>
<dbReference type="Proteomes" id="UP000054217">
    <property type="component" value="Unassembled WGS sequence"/>
</dbReference>
<reference evidence="2 3" key="1">
    <citation type="submission" date="2014-04" db="EMBL/GenBank/DDBJ databases">
        <authorList>
            <consortium name="DOE Joint Genome Institute"/>
            <person name="Kuo A."/>
            <person name="Kohler A."/>
            <person name="Costa M.D."/>
            <person name="Nagy L.G."/>
            <person name="Floudas D."/>
            <person name="Copeland A."/>
            <person name="Barry K.W."/>
            <person name="Cichocki N."/>
            <person name="Veneault-Fourrey C."/>
            <person name="LaButti K."/>
            <person name="Lindquist E.A."/>
            <person name="Lipzen A."/>
            <person name="Lundell T."/>
            <person name="Morin E."/>
            <person name="Murat C."/>
            <person name="Sun H."/>
            <person name="Tunlid A."/>
            <person name="Henrissat B."/>
            <person name="Grigoriev I.V."/>
            <person name="Hibbett D.S."/>
            <person name="Martin F."/>
            <person name="Nordberg H.P."/>
            <person name="Cantor M.N."/>
            <person name="Hua S.X."/>
        </authorList>
    </citation>
    <scope>NUCLEOTIDE SEQUENCE [LARGE SCALE GENOMIC DNA]</scope>
    <source>
        <strain evidence="2 3">Marx 270</strain>
    </source>
</reference>
<feature type="compositionally biased region" description="Low complexity" evidence="1">
    <location>
        <begin position="32"/>
        <end position="51"/>
    </location>
</feature>
<evidence type="ECO:0000256" key="1">
    <source>
        <dbReference type="SAM" id="MobiDB-lite"/>
    </source>
</evidence>
<evidence type="ECO:0000313" key="2">
    <source>
        <dbReference type="EMBL" id="KIO07182.1"/>
    </source>
</evidence>
<feature type="compositionally biased region" description="Polar residues" evidence="1">
    <location>
        <begin position="52"/>
        <end position="77"/>
    </location>
</feature>
<feature type="region of interest" description="Disordered" evidence="1">
    <location>
        <begin position="28"/>
        <end position="86"/>
    </location>
</feature>
<name>A0A0C3KC24_PISTI</name>